<dbReference type="Pfam" id="PF01288">
    <property type="entry name" value="HPPK"/>
    <property type="match status" value="1"/>
</dbReference>
<proteinExistence type="inferred from homology"/>
<keyword evidence="9" id="KW-0289">Folate biosynthesis</keyword>
<dbReference type="RefSeq" id="WP_282584919.1">
    <property type="nucleotide sequence ID" value="NZ_JAMOIM010000006.1"/>
</dbReference>
<gene>
    <name evidence="14" type="primary">folK</name>
    <name evidence="14" type="ORF">M8523_11020</name>
</gene>
<dbReference type="PANTHER" id="PTHR43071:SF1">
    <property type="entry name" value="2-AMINO-4-HYDROXY-6-HYDROXYMETHYLDIHYDROPTERIDINE PYROPHOSPHOKINASE"/>
    <property type="match status" value="1"/>
</dbReference>
<dbReference type="GO" id="GO:0005524">
    <property type="term" value="F:ATP binding"/>
    <property type="evidence" value="ECO:0007669"/>
    <property type="project" value="UniProtKB-KW"/>
</dbReference>
<comment type="caution">
    <text evidence="14">The sequence shown here is derived from an EMBL/GenBank/DDBJ whole genome shotgun (WGS) entry which is preliminary data.</text>
</comment>
<evidence type="ECO:0000256" key="1">
    <source>
        <dbReference type="ARBA" id="ARBA00005051"/>
    </source>
</evidence>
<evidence type="ECO:0000256" key="6">
    <source>
        <dbReference type="ARBA" id="ARBA00022741"/>
    </source>
</evidence>
<evidence type="ECO:0000256" key="5">
    <source>
        <dbReference type="ARBA" id="ARBA00022679"/>
    </source>
</evidence>
<reference evidence="14" key="1">
    <citation type="submission" date="2022-05" db="EMBL/GenBank/DDBJ databases">
        <authorList>
            <person name="Pankratov T."/>
        </authorList>
    </citation>
    <scope>NUCLEOTIDE SEQUENCE</scope>
    <source>
        <strain evidence="14">BP6-180914</strain>
    </source>
</reference>
<dbReference type="SUPFAM" id="SSF55083">
    <property type="entry name" value="6-hydroxymethyl-7,8-dihydropterin pyrophosphokinase, HPPK"/>
    <property type="match status" value="1"/>
</dbReference>
<dbReference type="GO" id="GO:0016301">
    <property type="term" value="F:kinase activity"/>
    <property type="evidence" value="ECO:0007669"/>
    <property type="project" value="UniProtKB-KW"/>
</dbReference>
<evidence type="ECO:0000256" key="2">
    <source>
        <dbReference type="ARBA" id="ARBA00005810"/>
    </source>
</evidence>
<evidence type="ECO:0000256" key="10">
    <source>
        <dbReference type="ARBA" id="ARBA00029409"/>
    </source>
</evidence>
<dbReference type="CDD" id="cd00483">
    <property type="entry name" value="HPPK"/>
    <property type="match status" value="1"/>
</dbReference>
<evidence type="ECO:0000259" key="13">
    <source>
        <dbReference type="PROSITE" id="PS00794"/>
    </source>
</evidence>
<name>A0AA41YTZ7_9HYPH</name>
<keyword evidence="8" id="KW-0067">ATP-binding</keyword>
<keyword evidence="6" id="KW-0547">Nucleotide-binding</keyword>
<evidence type="ECO:0000256" key="3">
    <source>
        <dbReference type="ARBA" id="ARBA00013253"/>
    </source>
</evidence>
<evidence type="ECO:0000256" key="7">
    <source>
        <dbReference type="ARBA" id="ARBA00022777"/>
    </source>
</evidence>
<dbReference type="GO" id="GO:0046656">
    <property type="term" value="P:folic acid biosynthetic process"/>
    <property type="evidence" value="ECO:0007669"/>
    <property type="project" value="UniProtKB-KW"/>
</dbReference>
<dbReference type="GO" id="GO:0003848">
    <property type="term" value="F:2-amino-4-hydroxy-6-hydroxymethyldihydropteridine diphosphokinase activity"/>
    <property type="evidence" value="ECO:0007669"/>
    <property type="project" value="UniProtKB-EC"/>
</dbReference>
<comment type="pathway">
    <text evidence="1">Cofactor biosynthesis; tetrahydrofolate biosynthesis; 2-amino-4-hydroxy-6-hydroxymethyl-7,8-dihydropteridine diphosphate from 7,8-dihydroneopterin triphosphate: step 4/4.</text>
</comment>
<evidence type="ECO:0000256" key="12">
    <source>
        <dbReference type="ARBA" id="ARBA00033413"/>
    </source>
</evidence>
<evidence type="ECO:0000256" key="8">
    <source>
        <dbReference type="ARBA" id="ARBA00022840"/>
    </source>
</evidence>
<dbReference type="InterPro" id="IPR035907">
    <property type="entry name" value="Hppk_sf"/>
</dbReference>
<dbReference type="NCBIfam" id="TIGR01498">
    <property type="entry name" value="folK"/>
    <property type="match status" value="1"/>
</dbReference>
<dbReference type="PANTHER" id="PTHR43071">
    <property type="entry name" value="2-AMINO-4-HYDROXY-6-HYDROXYMETHYLDIHYDROPTERIDINE PYROPHOSPHOKINASE"/>
    <property type="match status" value="1"/>
</dbReference>
<sequence length="175" mass="18775">MTGAPAEVGLSLGSNIGDKIGVIKQAFSLLESTGTVFDLMPSSLYRTAPWGHVVEQDWFVNACAVGRTRLAPHDLLSAVKSIETQLGRTTTVRWGPRVIDIDILYYGDLAMETPGLTLPHREILNRAFVLTPLAEIRPGHSIGSRTIAEAAATVGTAGVEIVEKVSRPRANTSEP</sequence>
<protein>
    <recommendedName>
        <fullName evidence="4">2-amino-4-hydroxy-6-hydroxymethyldihydropteridine pyrophosphokinase</fullName>
        <ecNumber evidence="3">2.7.6.3</ecNumber>
    </recommendedName>
    <alternativeName>
        <fullName evidence="11">6-hydroxymethyl-7,8-dihydropterin pyrophosphokinase</fullName>
    </alternativeName>
    <alternativeName>
        <fullName evidence="12">7,8-dihydro-6-hydroxymethylpterin-pyrophosphokinase</fullName>
    </alternativeName>
</protein>
<evidence type="ECO:0000256" key="9">
    <source>
        <dbReference type="ARBA" id="ARBA00022909"/>
    </source>
</evidence>
<dbReference type="Gene3D" id="3.30.70.560">
    <property type="entry name" value="7,8-Dihydro-6-hydroxymethylpterin-pyrophosphokinase HPPK"/>
    <property type="match status" value="1"/>
</dbReference>
<comment type="function">
    <text evidence="10">Catalyzes the transfer of pyrophosphate from adenosine triphosphate (ATP) to 6-hydroxymethyl-7,8-dihydropterin, an enzymatic step in folate biosynthesis pathway.</text>
</comment>
<organism evidence="14 15">
    <name type="scientific">Lichenifustis flavocetrariae</name>
    <dbReference type="NCBI Taxonomy" id="2949735"/>
    <lineage>
        <taxon>Bacteria</taxon>
        <taxon>Pseudomonadati</taxon>
        <taxon>Pseudomonadota</taxon>
        <taxon>Alphaproteobacteria</taxon>
        <taxon>Hyphomicrobiales</taxon>
        <taxon>Lichenihabitantaceae</taxon>
        <taxon>Lichenifustis</taxon>
    </lineage>
</organism>
<dbReference type="EMBL" id="JAMOIM010000006">
    <property type="protein sequence ID" value="MCW6508549.1"/>
    <property type="molecule type" value="Genomic_DNA"/>
</dbReference>
<dbReference type="EC" id="2.7.6.3" evidence="3"/>
<evidence type="ECO:0000313" key="14">
    <source>
        <dbReference type="EMBL" id="MCW6508549.1"/>
    </source>
</evidence>
<dbReference type="InterPro" id="IPR000550">
    <property type="entry name" value="Hppk"/>
</dbReference>
<dbReference type="Proteomes" id="UP001165667">
    <property type="component" value="Unassembled WGS sequence"/>
</dbReference>
<accession>A0AA41YTZ7</accession>
<dbReference type="PROSITE" id="PS00794">
    <property type="entry name" value="HPPK"/>
    <property type="match status" value="1"/>
</dbReference>
<evidence type="ECO:0000313" key="15">
    <source>
        <dbReference type="Proteomes" id="UP001165667"/>
    </source>
</evidence>
<dbReference type="AlphaFoldDB" id="A0AA41YTZ7"/>
<keyword evidence="5 14" id="KW-0808">Transferase</keyword>
<evidence type="ECO:0000256" key="11">
    <source>
        <dbReference type="ARBA" id="ARBA00029766"/>
    </source>
</evidence>
<evidence type="ECO:0000256" key="4">
    <source>
        <dbReference type="ARBA" id="ARBA00016218"/>
    </source>
</evidence>
<keyword evidence="15" id="KW-1185">Reference proteome</keyword>
<feature type="domain" description="7,8-dihydro-6-hydroxymethylpterin-pyrophosphokinase" evidence="13">
    <location>
        <begin position="93"/>
        <end position="104"/>
    </location>
</feature>
<comment type="similarity">
    <text evidence="2">Belongs to the HPPK family.</text>
</comment>
<keyword evidence="7" id="KW-0418">Kinase</keyword>